<dbReference type="InterPro" id="IPR052956">
    <property type="entry name" value="Mesenchyme-surface_protein"/>
</dbReference>
<evidence type="ECO:0000313" key="3">
    <source>
        <dbReference type="EMBL" id="SCC72587.1"/>
    </source>
</evidence>
<feature type="domain" description="Choice-of-anchor I" evidence="2">
    <location>
        <begin position="444"/>
        <end position="634"/>
    </location>
</feature>
<feature type="signal peptide" evidence="1">
    <location>
        <begin position="1"/>
        <end position="19"/>
    </location>
</feature>
<organism evidence="3 4">
    <name type="scientific">Acinetobacter albensis</name>
    <dbReference type="NCBI Taxonomy" id="1673609"/>
    <lineage>
        <taxon>Bacteria</taxon>
        <taxon>Pseudomonadati</taxon>
        <taxon>Pseudomonadota</taxon>
        <taxon>Gammaproteobacteria</taxon>
        <taxon>Moraxellales</taxon>
        <taxon>Moraxellaceae</taxon>
        <taxon>Acinetobacter</taxon>
    </lineage>
</organism>
<evidence type="ECO:0000259" key="2">
    <source>
        <dbReference type="Pfam" id="PF22494"/>
    </source>
</evidence>
<protein>
    <recommendedName>
        <fullName evidence="2">Choice-of-anchor I domain-containing protein</fullName>
    </recommendedName>
</protein>
<dbReference type="AlphaFoldDB" id="A0A1C4GWL2"/>
<evidence type="ECO:0000313" key="4">
    <source>
        <dbReference type="Proteomes" id="UP000243661"/>
    </source>
</evidence>
<feature type="domain" description="Choice-of-anchor I" evidence="2">
    <location>
        <begin position="57"/>
        <end position="347"/>
    </location>
</feature>
<dbReference type="PROSITE" id="PS51257">
    <property type="entry name" value="PROKAR_LIPOPROTEIN"/>
    <property type="match status" value="1"/>
</dbReference>
<dbReference type="Gene3D" id="2.130.10.10">
    <property type="entry name" value="YVTN repeat-like/Quinoprotein amine dehydrogenase"/>
    <property type="match status" value="1"/>
</dbReference>
<dbReference type="SUPFAM" id="SSF75011">
    <property type="entry name" value="3-carboxy-cis,cis-mucoante lactonizing enzyme"/>
    <property type="match status" value="1"/>
</dbReference>
<evidence type="ECO:0000256" key="1">
    <source>
        <dbReference type="SAM" id="SignalP"/>
    </source>
</evidence>
<dbReference type="PANTHER" id="PTHR46928:SF1">
    <property type="entry name" value="MESENCHYME-SPECIFIC CELL SURFACE GLYCOPROTEIN"/>
    <property type="match status" value="1"/>
</dbReference>
<name>A0A1C4GWL2_9GAMM</name>
<dbReference type="PANTHER" id="PTHR46928">
    <property type="entry name" value="MESENCHYME-SPECIFIC CELL SURFACE GLYCOPROTEIN"/>
    <property type="match status" value="1"/>
</dbReference>
<dbReference type="InterPro" id="IPR015943">
    <property type="entry name" value="WD40/YVTN_repeat-like_dom_sf"/>
</dbReference>
<sequence length="637" mass="68706">MKTQISVLMMALLSVGMVACNDDSDKTAATTPPVVEETTPNSIELSSIGRYETGFFAEGAAEIPAYDAATKRGFIVNAKKGAVDVLDLSKPENPVHIGEITSRTLFAGSEINSVAVKNGIVAVAVQAAKKTDNGWVILYKTNDLTKPLTTPIQIGALPDNVVFSPDGKTILVANEGEPNDDYSIDPEGTVSIIDLGDVNKPVLKTADFNAFNGKEAELRAKGIRIYGPKDNTQAYAANNLTSAAKDLEPEYITVSADNKTAWVTLQENNALAKIDLATAKVLDLLPFGYKNYGTAGNGIDASDDPKGIDIKTQPSVYGMYLPDSIGSYQVAGKTYLVTANEGDSRAWGEDDDAYWAGNRSKGFVEEFRVKHLVHKDGFDRRANDDLPPQLRDLAAGALLDPVNFAWCGAEKGKVGNCRNDDVLGRLNISWTMGYETDAITGAPVMYNANGDKDPAGNRLLYKNLYSYGARSFSIWDENGVLVWDSGDAFEKYLASDLAKFGKNRNINAKDFFNTGHDEGDAFDSRSDAKGPEPEGIAIGQIGKKFFVFIGLERTGGVMVYDITDPKKPIFQDYLNTREDFVKDPETEFKAGRGSALGDLGPEGLVFVAAKDVPNGKPLLIVGNEVSGSTAIFEVKLK</sequence>
<accession>A0A1C4GWL2</accession>
<dbReference type="InterPro" id="IPR055188">
    <property type="entry name" value="Choice_anch_I"/>
</dbReference>
<dbReference type="NCBIfam" id="NF038117">
    <property type="entry name" value="choice_anch_I"/>
    <property type="match status" value="1"/>
</dbReference>
<keyword evidence="1" id="KW-0732">Signal</keyword>
<gene>
    <name evidence="3" type="ORF">GA0116959_110114</name>
</gene>
<dbReference type="RefSeq" id="WP_092720554.1">
    <property type="nucleotide sequence ID" value="NZ_FMBK01000010.1"/>
</dbReference>
<proteinExistence type="predicted"/>
<dbReference type="EMBL" id="FMBK01000010">
    <property type="protein sequence ID" value="SCC72587.1"/>
    <property type="molecule type" value="Genomic_DNA"/>
</dbReference>
<dbReference type="OrthoDB" id="9803927at2"/>
<feature type="chain" id="PRO_5008692740" description="Choice-of-anchor I domain-containing protein" evidence="1">
    <location>
        <begin position="20"/>
        <end position="637"/>
    </location>
</feature>
<dbReference type="Proteomes" id="UP000243661">
    <property type="component" value="Unassembled WGS sequence"/>
</dbReference>
<dbReference type="Pfam" id="PF22494">
    <property type="entry name" value="choice_anch_I"/>
    <property type="match status" value="2"/>
</dbReference>
<reference evidence="3 4" key="1">
    <citation type="submission" date="2016-08" db="EMBL/GenBank/DDBJ databases">
        <authorList>
            <person name="Seilhamer J.J."/>
        </authorList>
    </citation>
    <scope>NUCLEOTIDE SEQUENCE [LARGE SCALE GENOMIC DNA]</scope>
    <source>
        <strain evidence="3 4">ANC 4874</strain>
    </source>
</reference>